<evidence type="ECO:0000313" key="2">
    <source>
        <dbReference type="EMBL" id="MFA9460596.1"/>
    </source>
</evidence>
<keyword evidence="3" id="KW-1185">Reference proteome</keyword>
<dbReference type="SUPFAM" id="SSF55781">
    <property type="entry name" value="GAF domain-like"/>
    <property type="match status" value="1"/>
</dbReference>
<evidence type="ECO:0000259" key="1">
    <source>
        <dbReference type="PROSITE" id="PS51832"/>
    </source>
</evidence>
<name>A0ABV4TWS0_9GAMM</name>
<dbReference type="InterPro" id="IPR003607">
    <property type="entry name" value="HD/PDEase_dom"/>
</dbReference>
<dbReference type="Gene3D" id="3.30.450.40">
    <property type="match status" value="1"/>
</dbReference>
<accession>A0ABV4TWS0</accession>
<dbReference type="Gene3D" id="1.10.3210.10">
    <property type="entry name" value="Hypothetical protein af1432"/>
    <property type="match status" value="2"/>
</dbReference>
<evidence type="ECO:0000313" key="3">
    <source>
        <dbReference type="Proteomes" id="UP001575181"/>
    </source>
</evidence>
<dbReference type="EMBL" id="JBGUAW010000004">
    <property type="protein sequence ID" value="MFA9460596.1"/>
    <property type="molecule type" value="Genomic_DNA"/>
</dbReference>
<dbReference type="SUPFAM" id="SSF109604">
    <property type="entry name" value="HD-domain/PDEase-like"/>
    <property type="match status" value="2"/>
</dbReference>
<protein>
    <submittedName>
        <fullName evidence="2">HD domain-containing phosphohydrolase</fullName>
    </submittedName>
</protein>
<dbReference type="PANTHER" id="PTHR43155:SF2">
    <property type="entry name" value="CYCLIC DI-GMP PHOSPHODIESTERASE PA4108"/>
    <property type="match status" value="1"/>
</dbReference>
<sequence>MTEVQSNRSVEALLERLERLNAIGTALSAERDTTRLLEQILVGAKELTGADGGTLYLKNEAGDALDFRIVRNDSLGIAMGGTSGETVSLGAVPLHDGAGAPNYHNVAAYAALTGNTVNIADAYTAEGYDFSGTRAFDEQTGYRSRSFLTLPLVSHEGEMLGVLQLLNAKSEADGAVTEFSPEDQRLAESLASQAAVALSQQQLIDAQRELFESFIRLIAKAIDEKSKHTSGHCQRVPELTMMIADAAQRAEYGSLAEYGFSSEERYELEIAAWLHDCGKVTTPEPVMDKETKLHAMYDRINAVDTRFEVLKRDAEIAALRERLAAAEAGREPAAEASEAAVAEQRRTLDEERDFLRRANVGGEFMPPEEQERVRAIGTERRWRGPDGAEWPLLDEDEIHNLSIAKGTLTPEEREVMKDHMRVTMDMLEALPYPRHLRRVPDLAGGHHERMDGQGYPRGLVGYENPDGARMMAIADVFEALTAADRPYKTPMPLSQALTIMGRMCEDSHFDPDLFDLFIRERVYMDYAERFLKPEQIDEVDESVIPGYQP</sequence>
<dbReference type="SMART" id="SM00065">
    <property type="entry name" value="GAF"/>
    <property type="match status" value="1"/>
</dbReference>
<reference evidence="2 3" key="1">
    <citation type="submission" date="2024-08" db="EMBL/GenBank/DDBJ databases">
        <title>Whole-genome sequencing of halo(alkali)philic microorganisms from hypersaline lakes.</title>
        <authorList>
            <person name="Sorokin D.Y."/>
            <person name="Merkel A.Y."/>
            <person name="Messina E."/>
            <person name="Yakimov M."/>
        </authorList>
    </citation>
    <scope>NUCLEOTIDE SEQUENCE [LARGE SCALE GENOMIC DNA]</scope>
    <source>
        <strain evidence="2 3">Cl-TMA</strain>
    </source>
</reference>
<dbReference type="InterPro" id="IPR003018">
    <property type="entry name" value="GAF"/>
</dbReference>
<feature type="domain" description="HD-GYP" evidence="1">
    <location>
        <begin position="334"/>
        <end position="533"/>
    </location>
</feature>
<dbReference type="PANTHER" id="PTHR43155">
    <property type="entry name" value="CYCLIC DI-GMP PHOSPHODIESTERASE PA4108-RELATED"/>
    <property type="match status" value="1"/>
</dbReference>
<dbReference type="SMART" id="SM00471">
    <property type="entry name" value="HDc"/>
    <property type="match status" value="1"/>
</dbReference>
<dbReference type="InterPro" id="IPR029016">
    <property type="entry name" value="GAF-like_dom_sf"/>
</dbReference>
<dbReference type="PROSITE" id="PS51832">
    <property type="entry name" value="HD_GYP"/>
    <property type="match status" value="1"/>
</dbReference>
<dbReference type="RefSeq" id="WP_373655377.1">
    <property type="nucleotide sequence ID" value="NZ_JBGUAW010000004.1"/>
</dbReference>
<dbReference type="Pfam" id="PF01590">
    <property type="entry name" value="GAF"/>
    <property type="match status" value="1"/>
</dbReference>
<dbReference type="Proteomes" id="UP001575181">
    <property type="component" value="Unassembled WGS sequence"/>
</dbReference>
<organism evidence="2 3">
    <name type="scientific">Thiohalorhabdus methylotrophus</name>
    <dbReference type="NCBI Taxonomy" id="3242694"/>
    <lineage>
        <taxon>Bacteria</taxon>
        <taxon>Pseudomonadati</taxon>
        <taxon>Pseudomonadota</taxon>
        <taxon>Gammaproteobacteria</taxon>
        <taxon>Thiohalorhabdales</taxon>
        <taxon>Thiohalorhabdaceae</taxon>
        <taxon>Thiohalorhabdus</taxon>
    </lineage>
</organism>
<gene>
    <name evidence="2" type="ORF">ACERLL_07130</name>
</gene>
<proteinExistence type="predicted"/>
<dbReference type="Pfam" id="PF13487">
    <property type="entry name" value="HD_5"/>
    <property type="match status" value="1"/>
</dbReference>
<comment type="caution">
    <text evidence="2">The sequence shown here is derived from an EMBL/GenBank/DDBJ whole genome shotgun (WGS) entry which is preliminary data.</text>
</comment>
<dbReference type="CDD" id="cd00077">
    <property type="entry name" value="HDc"/>
    <property type="match status" value="2"/>
</dbReference>
<dbReference type="InterPro" id="IPR037522">
    <property type="entry name" value="HD_GYP_dom"/>
</dbReference>